<evidence type="ECO:0000313" key="3">
    <source>
        <dbReference type="Proteomes" id="UP001501414"/>
    </source>
</evidence>
<reference evidence="3" key="1">
    <citation type="journal article" date="2019" name="Int. J. Syst. Evol. Microbiol.">
        <title>The Global Catalogue of Microorganisms (GCM) 10K type strain sequencing project: providing services to taxonomists for standard genome sequencing and annotation.</title>
        <authorList>
            <consortium name="The Broad Institute Genomics Platform"/>
            <consortium name="The Broad Institute Genome Sequencing Center for Infectious Disease"/>
            <person name="Wu L."/>
            <person name="Ma J."/>
        </authorList>
    </citation>
    <scope>NUCLEOTIDE SEQUENCE [LARGE SCALE GENOMIC DNA]</scope>
    <source>
        <strain evidence="3">JCM 11896</strain>
    </source>
</reference>
<dbReference type="PANTHER" id="PTHR33744">
    <property type="entry name" value="CARBOHYDRATE DIACID REGULATOR"/>
    <property type="match status" value="1"/>
</dbReference>
<evidence type="ECO:0000313" key="2">
    <source>
        <dbReference type="EMBL" id="GAA1379508.1"/>
    </source>
</evidence>
<comment type="caution">
    <text evidence="2">The sequence shown here is derived from an EMBL/GenBank/DDBJ whole genome shotgun (WGS) entry which is preliminary data.</text>
</comment>
<dbReference type="InterPro" id="IPR009057">
    <property type="entry name" value="Homeodomain-like_sf"/>
</dbReference>
<feature type="domain" description="PucR C-terminal helix-turn-helix" evidence="1">
    <location>
        <begin position="489"/>
        <end position="545"/>
    </location>
</feature>
<dbReference type="InterPro" id="IPR042070">
    <property type="entry name" value="PucR_C-HTH_sf"/>
</dbReference>
<dbReference type="PANTHER" id="PTHR33744:SF17">
    <property type="entry name" value="CONSERVED PROTEIN"/>
    <property type="match status" value="1"/>
</dbReference>
<accession>A0ABP4I392</accession>
<dbReference type="Gene3D" id="1.10.10.2840">
    <property type="entry name" value="PucR C-terminal helix-turn-helix domain"/>
    <property type="match status" value="1"/>
</dbReference>
<dbReference type="Proteomes" id="UP001501414">
    <property type="component" value="Unassembled WGS sequence"/>
</dbReference>
<gene>
    <name evidence="2" type="ORF">GCM10009613_02230</name>
</gene>
<dbReference type="InterPro" id="IPR025736">
    <property type="entry name" value="PucR_C-HTH_dom"/>
</dbReference>
<sequence>MTQVNLTDRRPVEAAPARKDRCPVVRLVPAVDDGPAPPRLADLLLGPGRGVLDVLAAPHGIDGPLGGVTLWDPLAGRPCGRDDLLLVAAPSAGTALAGQAVAEAARGGACAVVLKGVEDVAAVRDRARRAGVTVLVAADRVCWDDLCVLARSLVPAARLGQRPAAPAPDLSPLAEATAAAVGGPVEIVDAELRTLAHAGLGHPVDPLRERSVLDRRAPAAAREWFTGSGAAQLLLRTRTAQQVLFPGAVPRTMAPVVVRDAVAGYVIAAEGGGPLCDTAPDVLTEAAAVVAARMAGAPDPATPGPGDLADELLRGALTGTGSLDALGGPGGWTLVALRPAGDRPDPGPAPSAGACVRMVFPGAALTRTDGATVVLLPGRRGRDAAQRDAETVRNRLSALHGVRFVACVSDRVDPGHDADDDIAALAGPLCRAASVLAGRGRPSVASLSDLRPWAVLAELGEIARDRPGLFDGALDASLEHDPDRRAEVLASLLAWFDAGRDVSEAARRLRVHRNTLRYRLQRIEARSGISLDDPVQRFTVELQVRLLALGAG</sequence>
<dbReference type="EMBL" id="BAAAJK010000001">
    <property type="protein sequence ID" value="GAA1379508.1"/>
    <property type="molecule type" value="Genomic_DNA"/>
</dbReference>
<dbReference type="SUPFAM" id="SSF46689">
    <property type="entry name" value="Homeodomain-like"/>
    <property type="match status" value="1"/>
</dbReference>
<organism evidence="2 3">
    <name type="scientific">Pseudonocardia kongjuensis</name>
    <dbReference type="NCBI Taxonomy" id="102227"/>
    <lineage>
        <taxon>Bacteria</taxon>
        <taxon>Bacillati</taxon>
        <taxon>Actinomycetota</taxon>
        <taxon>Actinomycetes</taxon>
        <taxon>Pseudonocardiales</taxon>
        <taxon>Pseudonocardiaceae</taxon>
        <taxon>Pseudonocardia</taxon>
    </lineage>
</organism>
<keyword evidence="3" id="KW-1185">Reference proteome</keyword>
<dbReference type="Pfam" id="PF13556">
    <property type="entry name" value="HTH_30"/>
    <property type="match status" value="1"/>
</dbReference>
<protein>
    <submittedName>
        <fullName evidence="2">Helix-turn-helix domain-containing protein</fullName>
    </submittedName>
</protein>
<dbReference type="InterPro" id="IPR051448">
    <property type="entry name" value="CdaR-like_regulators"/>
</dbReference>
<evidence type="ECO:0000259" key="1">
    <source>
        <dbReference type="Pfam" id="PF13556"/>
    </source>
</evidence>
<proteinExistence type="predicted"/>
<name>A0ABP4I392_9PSEU</name>